<keyword evidence="2" id="KW-1185">Reference proteome</keyword>
<dbReference type="Proteomes" id="UP000240971">
    <property type="component" value="Unassembled WGS sequence"/>
</dbReference>
<comment type="caution">
    <text evidence="1">The sequence shown here is derived from an EMBL/GenBank/DDBJ whole genome shotgun (WGS) entry which is preliminary data.</text>
</comment>
<dbReference type="AlphaFoldDB" id="A0A2P8H9A9"/>
<proteinExistence type="predicted"/>
<evidence type="ECO:0000313" key="1">
    <source>
        <dbReference type="EMBL" id="PSL42808.1"/>
    </source>
</evidence>
<gene>
    <name evidence="1" type="ORF">CLV51_11024</name>
</gene>
<dbReference type="OrthoDB" id="969612at2"/>
<accession>A0A2P8H9A9</accession>
<name>A0A2P8H9A9_CHINA</name>
<reference evidence="1 2" key="1">
    <citation type="submission" date="2018-03" db="EMBL/GenBank/DDBJ databases">
        <title>Genomic Encyclopedia of Archaeal and Bacterial Type Strains, Phase II (KMG-II): from individual species to whole genera.</title>
        <authorList>
            <person name="Goeker M."/>
        </authorList>
    </citation>
    <scope>NUCLEOTIDE SEQUENCE [LARGE SCALE GENOMIC DNA]</scope>
    <source>
        <strain evidence="1 2">DSM 24859</strain>
    </source>
</reference>
<dbReference type="RefSeq" id="WP_106531266.1">
    <property type="nucleotide sequence ID" value="NZ_PYAW01000010.1"/>
</dbReference>
<evidence type="ECO:0000313" key="2">
    <source>
        <dbReference type="Proteomes" id="UP000240971"/>
    </source>
</evidence>
<dbReference type="EMBL" id="PYAW01000010">
    <property type="protein sequence ID" value="PSL42808.1"/>
    <property type="molecule type" value="Genomic_DNA"/>
</dbReference>
<organism evidence="1 2">
    <name type="scientific">Chitinophaga niastensis</name>
    <dbReference type="NCBI Taxonomy" id="536980"/>
    <lineage>
        <taxon>Bacteria</taxon>
        <taxon>Pseudomonadati</taxon>
        <taxon>Bacteroidota</taxon>
        <taxon>Chitinophagia</taxon>
        <taxon>Chitinophagales</taxon>
        <taxon>Chitinophagaceae</taxon>
        <taxon>Chitinophaga</taxon>
    </lineage>
</organism>
<protein>
    <submittedName>
        <fullName evidence="1">Uncharacterized protein</fullName>
    </submittedName>
</protein>
<sequence>MKSIIELTNAEKAGLIYSLVPEDIPGYLDYIQQTYNQLWENKARFEEQWEGGFIEFGCWLEMAECVNMSIENYGKEIRMKKTVFMRELFENNYGFLFSIHCLDQYSRTDIATFQCTALVSALFK</sequence>